<dbReference type="PROSITE" id="PS50026">
    <property type="entry name" value="EGF_3"/>
    <property type="match status" value="5"/>
</dbReference>
<sequence>INGTPLDLSTSTPLSNSDPPKARPGCGKEETCLATSCQNGGVCVANWTGPTCKCGDSYTGGNCSEESASTFDGTSSYSVIYIDRTKFSFGERGRIEFRTRNTTSTIMLLQFFSLAGEVTSFIDFRINNTKLQIYSSFNKDSSESNTTVTDGQWHVIEWVRNDSKLTVYLDSSIVSLQAGFDPFQASLNNTVQVFVGTRPFSPGNTSLLVGFFKGCIRGISFDNISLLYSSNQTSHPGITISPVGLLSGCRGDRVCSNNPCPANSYCVDLWNSFVCPCLEGWEGESCNNSVDDCKNNSCSNGSVCLDKHLSYSCQCTQNYTGQFCETNLTDCDENSCVRNNTLSCFLVNSSDVICNCFPGHTGKTCDHLIDSCLSNPCSNNGTCLNGVNNFTCKCLDRFSGLHCEKSEPQTASASAGLSDGAIAAIVICILLVLICIIVIVVWQVKKRRKTRGAYKPAELEGHVTNSDIHMNRLADRGERVI</sequence>
<dbReference type="InterPro" id="IPR000742">
    <property type="entry name" value="EGF"/>
</dbReference>
<accession>A0A0B7BCD0</accession>
<dbReference type="GO" id="GO:0032991">
    <property type="term" value="C:protein-containing complex"/>
    <property type="evidence" value="ECO:0007669"/>
    <property type="project" value="TreeGrafter"/>
</dbReference>
<dbReference type="GO" id="GO:0007157">
    <property type="term" value="P:heterophilic cell-cell adhesion via plasma membrane cell adhesion molecules"/>
    <property type="evidence" value="ECO:0007669"/>
    <property type="project" value="TreeGrafter"/>
</dbReference>
<feature type="transmembrane region" description="Helical" evidence="9">
    <location>
        <begin position="421"/>
        <end position="442"/>
    </location>
</feature>
<dbReference type="InterPro" id="IPR051022">
    <property type="entry name" value="Notch_Cell-Fate_Det"/>
</dbReference>
<feature type="domain" description="EGF-like" evidence="11">
    <location>
        <begin position="28"/>
        <end position="64"/>
    </location>
</feature>
<dbReference type="SUPFAM" id="SSF49899">
    <property type="entry name" value="Concanavalin A-like lectins/glucanases"/>
    <property type="match status" value="1"/>
</dbReference>
<dbReference type="SMART" id="SM00282">
    <property type="entry name" value="LamG"/>
    <property type="match status" value="1"/>
</dbReference>
<feature type="domain" description="EGF-like" evidence="11">
    <location>
        <begin position="327"/>
        <end position="366"/>
    </location>
</feature>
<dbReference type="CDD" id="cd00110">
    <property type="entry name" value="LamG"/>
    <property type="match status" value="1"/>
</dbReference>
<feature type="disulfide bond" evidence="7">
    <location>
        <begin position="394"/>
        <end position="403"/>
    </location>
</feature>
<gene>
    <name evidence="12" type="primary">ORF180182</name>
</gene>
<proteinExistence type="predicted"/>
<dbReference type="InterPro" id="IPR001791">
    <property type="entry name" value="Laminin_G"/>
</dbReference>
<dbReference type="FunFam" id="2.10.25.10:FF:000080">
    <property type="entry name" value="Neurogenic locus notch 1"/>
    <property type="match status" value="1"/>
</dbReference>
<dbReference type="SMART" id="SM00179">
    <property type="entry name" value="EGF_CA"/>
    <property type="match status" value="3"/>
</dbReference>
<feature type="disulfide bond" evidence="7">
    <location>
        <begin position="356"/>
        <end position="365"/>
    </location>
</feature>
<dbReference type="AlphaFoldDB" id="A0A0B7BCD0"/>
<keyword evidence="1" id="KW-0217">Developmental protein</keyword>
<feature type="disulfide bond" evidence="7">
    <location>
        <begin position="315"/>
        <end position="324"/>
    </location>
</feature>
<dbReference type="PROSITE" id="PS00022">
    <property type="entry name" value="EGF_1"/>
    <property type="match status" value="5"/>
</dbReference>
<dbReference type="SUPFAM" id="SSF57196">
    <property type="entry name" value="EGF/Laminin"/>
    <property type="match status" value="3"/>
</dbReference>
<organism evidence="12">
    <name type="scientific">Arion vulgaris</name>
    <dbReference type="NCBI Taxonomy" id="1028688"/>
    <lineage>
        <taxon>Eukaryota</taxon>
        <taxon>Metazoa</taxon>
        <taxon>Spiralia</taxon>
        <taxon>Lophotrochozoa</taxon>
        <taxon>Mollusca</taxon>
        <taxon>Gastropoda</taxon>
        <taxon>Heterobranchia</taxon>
        <taxon>Euthyneura</taxon>
        <taxon>Panpulmonata</taxon>
        <taxon>Eupulmonata</taxon>
        <taxon>Stylommatophora</taxon>
        <taxon>Helicina</taxon>
        <taxon>Arionoidea</taxon>
        <taxon>Arionidae</taxon>
        <taxon>Arion</taxon>
    </lineage>
</organism>
<feature type="domain" description="EGF-like" evidence="11">
    <location>
        <begin position="368"/>
        <end position="404"/>
    </location>
</feature>
<dbReference type="SMART" id="SM00181">
    <property type="entry name" value="EGF"/>
    <property type="match status" value="5"/>
</dbReference>
<evidence type="ECO:0000256" key="1">
    <source>
        <dbReference type="ARBA" id="ARBA00022473"/>
    </source>
</evidence>
<evidence type="ECO:0000256" key="2">
    <source>
        <dbReference type="ARBA" id="ARBA00022536"/>
    </source>
</evidence>
<feature type="disulfide bond" evidence="7">
    <location>
        <begin position="54"/>
        <end position="63"/>
    </location>
</feature>
<dbReference type="InterPro" id="IPR013320">
    <property type="entry name" value="ConA-like_dom_sf"/>
</dbReference>
<evidence type="ECO:0000313" key="12">
    <source>
        <dbReference type="EMBL" id="CEK90964.1"/>
    </source>
</evidence>
<dbReference type="Gene3D" id="2.60.120.200">
    <property type="match status" value="1"/>
</dbReference>
<feature type="compositionally biased region" description="Polar residues" evidence="8">
    <location>
        <begin position="1"/>
        <end position="18"/>
    </location>
</feature>
<evidence type="ECO:0000256" key="8">
    <source>
        <dbReference type="SAM" id="MobiDB-lite"/>
    </source>
</evidence>
<keyword evidence="2 7" id="KW-0245">EGF-like domain</keyword>
<feature type="domain" description="EGF-like" evidence="11">
    <location>
        <begin position="289"/>
        <end position="325"/>
    </location>
</feature>
<evidence type="ECO:0000259" key="10">
    <source>
        <dbReference type="PROSITE" id="PS50025"/>
    </source>
</evidence>
<keyword evidence="6" id="KW-0325">Glycoprotein</keyword>
<dbReference type="GO" id="GO:0045197">
    <property type="term" value="P:establishment or maintenance of epithelial cell apical/basal polarity"/>
    <property type="evidence" value="ECO:0007669"/>
    <property type="project" value="TreeGrafter"/>
</dbReference>
<feature type="non-terminal residue" evidence="12">
    <location>
        <position position="1"/>
    </location>
</feature>
<dbReference type="Pfam" id="PF02210">
    <property type="entry name" value="Laminin_G_2"/>
    <property type="match status" value="1"/>
</dbReference>
<keyword evidence="3" id="KW-0732">Signal</keyword>
<reference evidence="12" key="1">
    <citation type="submission" date="2014-12" db="EMBL/GenBank/DDBJ databases">
        <title>Insight into the proteome of Arion vulgaris.</title>
        <authorList>
            <person name="Aradska J."/>
            <person name="Bulat T."/>
            <person name="Smidak R."/>
            <person name="Sarate P."/>
            <person name="Gangsoo J."/>
            <person name="Sialana F."/>
            <person name="Bilban M."/>
            <person name="Lubec G."/>
        </authorList>
    </citation>
    <scope>NUCLEOTIDE SEQUENCE</scope>
    <source>
        <tissue evidence="12">Skin</tissue>
    </source>
</reference>
<dbReference type="InterPro" id="IPR000152">
    <property type="entry name" value="EGF-type_Asp/Asn_hydroxyl_site"/>
</dbReference>
<comment type="caution">
    <text evidence="7">Lacks conserved residue(s) required for the propagation of feature annotation.</text>
</comment>
<dbReference type="PROSITE" id="PS01186">
    <property type="entry name" value="EGF_2"/>
    <property type="match status" value="1"/>
</dbReference>
<dbReference type="GO" id="GO:0005886">
    <property type="term" value="C:plasma membrane"/>
    <property type="evidence" value="ECO:0007669"/>
    <property type="project" value="TreeGrafter"/>
</dbReference>
<dbReference type="Pfam" id="PF00008">
    <property type="entry name" value="EGF"/>
    <property type="match status" value="2"/>
</dbReference>
<dbReference type="EMBL" id="HACG01044099">
    <property type="protein sequence ID" value="CEK90964.1"/>
    <property type="molecule type" value="Transcribed_RNA"/>
</dbReference>
<dbReference type="InterPro" id="IPR001881">
    <property type="entry name" value="EGF-like_Ca-bd_dom"/>
</dbReference>
<feature type="disulfide bond" evidence="7">
    <location>
        <begin position="277"/>
        <end position="286"/>
    </location>
</feature>
<keyword evidence="5 7" id="KW-1015">Disulfide bond</keyword>
<keyword evidence="9" id="KW-1133">Transmembrane helix</keyword>
<name>A0A0B7BCD0_9EUPU</name>
<dbReference type="FunFam" id="2.10.25.10:FF:000122">
    <property type="entry name" value="Protein crumbs homolog 2"/>
    <property type="match status" value="1"/>
</dbReference>
<evidence type="ECO:0000259" key="11">
    <source>
        <dbReference type="PROSITE" id="PS50026"/>
    </source>
</evidence>
<protein>
    <submittedName>
        <fullName evidence="12">Uncharacterized protein</fullName>
    </submittedName>
</protein>
<evidence type="ECO:0000256" key="3">
    <source>
        <dbReference type="ARBA" id="ARBA00022729"/>
    </source>
</evidence>
<dbReference type="CDD" id="cd00054">
    <property type="entry name" value="EGF_CA"/>
    <property type="match status" value="3"/>
</dbReference>
<dbReference type="PROSITE" id="PS00010">
    <property type="entry name" value="ASX_HYDROXYL"/>
    <property type="match status" value="3"/>
</dbReference>
<dbReference type="PANTHER" id="PTHR24049:SF22">
    <property type="entry name" value="DROSOPHILA CRUMBS HOMOLOG"/>
    <property type="match status" value="1"/>
</dbReference>
<feature type="domain" description="Laminin G" evidence="10">
    <location>
        <begin position="68"/>
        <end position="249"/>
    </location>
</feature>
<dbReference type="Gene3D" id="2.10.25.10">
    <property type="entry name" value="Laminin"/>
    <property type="match status" value="4"/>
</dbReference>
<keyword evidence="9" id="KW-0812">Transmembrane</keyword>
<evidence type="ECO:0000256" key="5">
    <source>
        <dbReference type="ARBA" id="ARBA00023157"/>
    </source>
</evidence>
<feature type="domain" description="EGF-like" evidence="11">
    <location>
        <begin position="251"/>
        <end position="287"/>
    </location>
</feature>
<keyword evidence="4" id="KW-0677">Repeat</keyword>
<evidence type="ECO:0000256" key="6">
    <source>
        <dbReference type="ARBA" id="ARBA00023180"/>
    </source>
</evidence>
<dbReference type="GO" id="GO:0005509">
    <property type="term" value="F:calcium ion binding"/>
    <property type="evidence" value="ECO:0007669"/>
    <property type="project" value="InterPro"/>
</dbReference>
<evidence type="ECO:0000256" key="4">
    <source>
        <dbReference type="ARBA" id="ARBA00022737"/>
    </source>
</evidence>
<evidence type="ECO:0000256" key="7">
    <source>
        <dbReference type="PROSITE-ProRule" id="PRU00076"/>
    </source>
</evidence>
<keyword evidence="9" id="KW-0472">Membrane</keyword>
<dbReference type="PROSITE" id="PS50025">
    <property type="entry name" value="LAM_G_DOMAIN"/>
    <property type="match status" value="1"/>
</dbReference>
<dbReference type="PANTHER" id="PTHR24049">
    <property type="entry name" value="CRUMBS FAMILY MEMBER"/>
    <property type="match status" value="1"/>
</dbReference>
<feature type="region of interest" description="Disordered" evidence="8">
    <location>
        <begin position="1"/>
        <end position="23"/>
    </location>
</feature>
<evidence type="ECO:0000256" key="9">
    <source>
        <dbReference type="SAM" id="Phobius"/>
    </source>
</evidence>